<keyword evidence="1" id="KW-0812">Transmembrane</keyword>
<feature type="transmembrane region" description="Helical" evidence="1">
    <location>
        <begin position="172"/>
        <end position="191"/>
    </location>
</feature>
<protein>
    <submittedName>
        <fullName evidence="2">Uncharacterized protein</fullName>
    </submittedName>
</protein>
<sequence length="206" mass="23835">MEQQREIRNLLIAQNWNEIMIFENCQEYLEDSSKNMSKMTSQKSHHNNDLIGSSFNSNGPVATPYRQKYDTAKSHLQMTSTANVPNNESENAFCHQITADGFAVPLPSALKTKWKGNKVEMHMLYYIQKEAKEIEEVEKKTKTGIDKNVFVCITCQPKAISAKKKYRPSPDGMHFLCVCVLYIYVYIYICFRKKKKNVIMCDHDTT</sequence>
<organism evidence="2 3">
    <name type="scientific">Reticulomyxa filosa</name>
    <dbReference type="NCBI Taxonomy" id="46433"/>
    <lineage>
        <taxon>Eukaryota</taxon>
        <taxon>Sar</taxon>
        <taxon>Rhizaria</taxon>
        <taxon>Retaria</taxon>
        <taxon>Foraminifera</taxon>
        <taxon>Monothalamids</taxon>
        <taxon>Reticulomyxidae</taxon>
        <taxon>Reticulomyxa</taxon>
    </lineage>
</organism>
<gene>
    <name evidence="2" type="ORF">RFI_02393</name>
</gene>
<evidence type="ECO:0000313" key="2">
    <source>
        <dbReference type="EMBL" id="ETO34698.1"/>
    </source>
</evidence>
<dbReference type="Proteomes" id="UP000023152">
    <property type="component" value="Unassembled WGS sequence"/>
</dbReference>
<dbReference type="AlphaFoldDB" id="X6P9A6"/>
<evidence type="ECO:0000313" key="3">
    <source>
        <dbReference type="Proteomes" id="UP000023152"/>
    </source>
</evidence>
<comment type="caution">
    <text evidence="2">The sequence shown here is derived from an EMBL/GenBank/DDBJ whole genome shotgun (WGS) entry which is preliminary data.</text>
</comment>
<keyword evidence="3" id="KW-1185">Reference proteome</keyword>
<proteinExistence type="predicted"/>
<evidence type="ECO:0000256" key="1">
    <source>
        <dbReference type="SAM" id="Phobius"/>
    </source>
</evidence>
<keyword evidence="1" id="KW-0472">Membrane</keyword>
<reference evidence="2 3" key="1">
    <citation type="journal article" date="2013" name="Curr. Biol.">
        <title>The Genome of the Foraminiferan Reticulomyxa filosa.</title>
        <authorList>
            <person name="Glockner G."/>
            <person name="Hulsmann N."/>
            <person name="Schleicher M."/>
            <person name="Noegel A.A."/>
            <person name="Eichinger L."/>
            <person name="Gallinger C."/>
            <person name="Pawlowski J."/>
            <person name="Sierra R."/>
            <person name="Euteneuer U."/>
            <person name="Pillet L."/>
            <person name="Moustafa A."/>
            <person name="Platzer M."/>
            <person name="Groth M."/>
            <person name="Szafranski K."/>
            <person name="Schliwa M."/>
        </authorList>
    </citation>
    <scope>NUCLEOTIDE SEQUENCE [LARGE SCALE GENOMIC DNA]</scope>
</reference>
<dbReference type="EMBL" id="ASPP01002348">
    <property type="protein sequence ID" value="ETO34698.1"/>
    <property type="molecule type" value="Genomic_DNA"/>
</dbReference>
<name>X6P9A6_RETFI</name>
<accession>X6P9A6</accession>
<keyword evidence="1" id="KW-1133">Transmembrane helix</keyword>